<proteinExistence type="predicted"/>
<dbReference type="InterPro" id="IPR050469">
    <property type="entry name" value="Diguanylate_Cyclase"/>
</dbReference>
<keyword evidence="3" id="KW-0472">Membrane</keyword>
<dbReference type="PROSITE" id="PS50887">
    <property type="entry name" value="GGDEF"/>
    <property type="match status" value="1"/>
</dbReference>
<accession>A0A4Q7NGY5</accession>
<comment type="catalytic activity">
    <reaction evidence="2">
        <text>2 GTP = 3',3'-c-di-GMP + 2 diphosphate</text>
        <dbReference type="Rhea" id="RHEA:24898"/>
        <dbReference type="ChEBI" id="CHEBI:33019"/>
        <dbReference type="ChEBI" id="CHEBI:37565"/>
        <dbReference type="ChEBI" id="CHEBI:58805"/>
        <dbReference type="EC" id="2.7.7.65"/>
    </reaction>
</comment>
<protein>
    <recommendedName>
        <fullName evidence="1">diguanylate cyclase</fullName>
        <ecNumber evidence="1">2.7.7.65</ecNumber>
    </recommendedName>
</protein>
<dbReference type="EC" id="2.7.7.65" evidence="1"/>
<feature type="transmembrane region" description="Helical" evidence="3">
    <location>
        <begin position="6"/>
        <end position="29"/>
    </location>
</feature>
<name>A0A4Q7NGY5_9BURK</name>
<keyword evidence="3" id="KW-0812">Transmembrane</keyword>
<dbReference type="OrthoDB" id="9813903at2"/>
<evidence type="ECO:0000256" key="2">
    <source>
        <dbReference type="ARBA" id="ARBA00034247"/>
    </source>
</evidence>
<evidence type="ECO:0000256" key="1">
    <source>
        <dbReference type="ARBA" id="ARBA00012528"/>
    </source>
</evidence>
<dbReference type="Gene3D" id="3.30.70.270">
    <property type="match status" value="1"/>
</dbReference>
<evidence type="ECO:0000259" key="4">
    <source>
        <dbReference type="PROSITE" id="PS50887"/>
    </source>
</evidence>
<reference evidence="5 6" key="1">
    <citation type="submission" date="2019-02" db="EMBL/GenBank/DDBJ databases">
        <title>Genomic Encyclopedia of Type Strains, Phase IV (KMG-IV): sequencing the most valuable type-strain genomes for metagenomic binning, comparative biology and taxonomic classification.</title>
        <authorList>
            <person name="Goeker M."/>
        </authorList>
    </citation>
    <scope>NUCLEOTIDE SEQUENCE [LARGE SCALE GENOMIC DNA]</scope>
    <source>
        <strain evidence="5 6">K24</strain>
    </source>
</reference>
<feature type="transmembrane region" description="Helical" evidence="3">
    <location>
        <begin position="147"/>
        <end position="168"/>
    </location>
</feature>
<keyword evidence="6" id="KW-1185">Reference proteome</keyword>
<evidence type="ECO:0000313" key="6">
    <source>
        <dbReference type="Proteomes" id="UP000292445"/>
    </source>
</evidence>
<evidence type="ECO:0000256" key="3">
    <source>
        <dbReference type="SAM" id="Phobius"/>
    </source>
</evidence>
<dbReference type="RefSeq" id="WP_130355498.1">
    <property type="nucleotide sequence ID" value="NZ_SGXC01000001.1"/>
</dbReference>
<sequence length="398" mass="43120">MLDPISVIFVTIFSAIMSTAVLGSLLPTAIPGVRRWFNASVMAMVALALFLLQNVGPRWLTILVSNLLLAMAMLVILQGCRQFVGMQPVRRAEYAGWGALLAAMAYWTYVVPDINTRIALVSAFYTYAYVVVAVTVFMARPLSRPHYAYWFVSIGACLGAVGHVGRGLAYGVGWVRQTELLQSTPVNIAFLALGVLALPWLSIGMVLLAHDRLAHRLERLANLDELTGILARRAFLAQADAAARTASRSGRPLVFAIIDIDHFKSVNDTHGHATGDRVLAHFAGVVASNLRAGDAFGRLGGEEFAVLCPDTSMRDAVKLLNRLRARVAQAESALPGRKLKVTFSAGVDQYRRGEELSSLMARADAALYTAKAMGRDRVVTVAADEDPVSAERSPRLAE</sequence>
<dbReference type="CDD" id="cd01949">
    <property type="entry name" value="GGDEF"/>
    <property type="match status" value="1"/>
</dbReference>
<dbReference type="FunFam" id="3.30.70.270:FF:000001">
    <property type="entry name" value="Diguanylate cyclase domain protein"/>
    <property type="match status" value="1"/>
</dbReference>
<dbReference type="GO" id="GO:0052621">
    <property type="term" value="F:diguanylate cyclase activity"/>
    <property type="evidence" value="ECO:0007669"/>
    <property type="project" value="UniProtKB-EC"/>
</dbReference>
<dbReference type="InterPro" id="IPR043128">
    <property type="entry name" value="Rev_trsase/Diguanyl_cyclase"/>
</dbReference>
<dbReference type="NCBIfam" id="TIGR00254">
    <property type="entry name" value="GGDEF"/>
    <property type="match status" value="1"/>
</dbReference>
<feature type="transmembrane region" description="Helical" evidence="3">
    <location>
        <begin position="92"/>
        <end position="112"/>
    </location>
</feature>
<keyword evidence="3" id="KW-1133">Transmembrane helix</keyword>
<feature type="transmembrane region" description="Helical" evidence="3">
    <location>
        <begin position="188"/>
        <end position="209"/>
    </location>
</feature>
<comment type="caution">
    <text evidence="5">The sequence shown here is derived from an EMBL/GenBank/DDBJ whole genome shotgun (WGS) entry which is preliminary data.</text>
</comment>
<dbReference type="InterPro" id="IPR029787">
    <property type="entry name" value="Nucleotide_cyclase"/>
</dbReference>
<dbReference type="InterPro" id="IPR000160">
    <property type="entry name" value="GGDEF_dom"/>
</dbReference>
<dbReference type="EMBL" id="SGXC01000001">
    <property type="protein sequence ID" value="RZS84106.1"/>
    <property type="molecule type" value="Genomic_DNA"/>
</dbReference>
<feature type="domain" description="GGDEF" evidence="4">
    <location>
        <begin position="251"/>
        <end position="383"/>
    </location>
</feature>
<feature type="transmembrane region" description="Helical" evidence="3">
    <location>
        <begin position="118"/>
        <end position="140"/>
    </location>
</feature>
<dbReference type="AlphaFoldDB" id="A0A4Q7NGY5"/>
<dbReference type="PANTHER" id="PTHR45138">
    <property type="entry name" value="REGULATORY COMPONENTS OF SENSORY TRANSDUCTION SYSTEM"/>
    <property type="match status" value="1"/>
</dbReference>
<evidence type="ECO:0000313" key="5">
    <source>
        <dbReference type="EMBL" id="RZS84106.1"/>
    </source>
</evidence>
<feature type="transmembrane region" description="Helical" evidence="3">
    <location>
        <begin position="59"/>
        <end position="80"/>
    </location>
</feature>
<gene>
    <name evidence="5" type="ORF">EV675_0108</name>
</gene>
<dbReference type="PANTHER" id="PTHR45138:SF9">
    <property type="entry name" value="DIGUANYLATE CYCLASE DGCM-RELATED"/>
    <property type="match status" value="1"/>
</dbReference>
<organism evidence="5 6">
    <name type="scientific">Pigmentiphaga kullae</name>
    <dbReference type="NCBI Taxonomy" id="151784"/>
    <lineage>
        <taxon>Bacteria</taxon>
        <taxon>Pseudomonadati</taxon>
        <taxon>Pseudomonadota</taxon>
        <taxon>Betaproteobacteria</taxon>
        <taxon>Burkholderiales</taxon>
        <taxon>Alcaligenaceae</taxon>
        <taxon>Pigmentiphaga</taxon>
    </lineage>
</organism>
<dbReference type="Pfam" id="PF00990">
    <property type="entry name" value="GGDEF"/>
    <property type="match status" value="1"/>
</dbReference>
<dbReference type="SMART" id="SM00267">
    <property type="entry name" value="GGDEF"/>
    <property type="match status" value="1"/>
</dbReference>
<dbReference type="Proteomes" id="UP000292445">
    <property type="component" value="Unassembled WGS sequence"/>
</dbReference>
<feature type="transmembrane region" description="Helical" evidence="3">
    <location>
        <begin position="36"/>
        <end position="53"/>
    </location>
</feature>
<dbReference type="SUPFAM" id="SSF55073">
    <property type="entry name" value="Nucleotide cyclase"/>
    <property type="match status" value="1"/>
</dbReference>